<feature type="non-terminal residue" evidence="1">
    <location>
        <position position="238"/>
    </location>
</feature>
<organism evidence="1 2">
    <name type="scientific">Collybiopsis luxurians FD-317 M1</name>
    <dbReference type="NCBI Taxonomy" id="944289"/>
    <lineage>
        <taxon>Eukaryota</taxon>
        <taxon>Fungi</taxon>
        <taxon>Dikarya</taxon>
        <taxon>Basidiomycota</taxon>
        <taxon>Agaricomycotina</taxon>
        <taxon>Agaricomycetes</taxon>
        <taxon>Agaricomycetidae</taxon>
        <taxon>Agaricales</taxon>
        <taxon>Marasmiineae</taxon>
        <taxon>Omphalotaceae</taxon>
        <taxon>Collybiopsis</taxon>
        <taxon>Collybiopsis luxurians</taxon>
    </lineage>
</organism>
<gene>
    <name evidence="1" type="ORF">GYMLUDRAFT_125304</name>
</gene>
<feature type="non-terminal residue" evidence="1">
    <location>
        <position position="1"/>
    </location>
</feature>
<dbReference type="Proteomes" id="UP000053593">
    <property type="component" value="Unassembled WGS sequence"/>
</dbReference>
<reference evidence="1 2" key="1">
    <citation type="submission" date="2014-04" db="EMBL/GenBank/DDBJ databases">
        <title>Evolutionary Origins and Diversification of the Mycorrhizal Mutualists.</title>
        <authorList>
            <consortium name="DOE Joint Genome Institute"/>
            <consortium name="Mycorrhizal Genomics Consortium"/>
            <person name="Kohler A."/>
            <person name="Kuo A."/>
            <person name="Nagy L.G."/>
            <person name="Floudas D."/>
            <person name="Copeland A."/>
            <person name="Barry K.W."/>
            <person name="Cichocki N."/>
            <person name="Veneault-Fourrey C."/>
            <person name="LaButti K."/>
            <person name="Lindquist E.A."/>
            <person name="Lipzen A."/>
            <person name="Lundell T."/>
            <person name="Morin E."/>
            <person name="Murat C."/>
            <person name="Riley R."/>
            <person name="Ohm R."/>
            <person name="Sun H."/>
            <person name="Tunlid A."/>
            <person name="Henrissat B."/>
            <person name="Grigoriev I.V."/>
            <person name="Hibbett D.S."/>
            <person name="Martin F."/>
        </authorList>
    </citation>
    <scope>NUCLEOTIDE SEQUENCE [LARGE SCALE GENOMIC DNA]</scope>
    <source>
        <strain evidence="1 2">FD-317 M1</strain>
    </source>
</reference>
<evidence type="ECO:0000313" key="2">
    <source>
        <dbReference type="Proteomes" id="UP000053593"/>
    </source>
</evidence>
<proteinExistence type="predicted"/>
<dbReference type="HOGENOM" id="CLU_1168276_0_0_1"/>
<dbReference type="OrthoDB" id="2836053at2759"/>
<sequence length="238" mass="26759">LPVELIELVMDEFWTQPLSSRDRAVFMKSSLGVSKTWAALYVRIFCQDVHIPTGGFALKFLSILRQESPLYNYYTRGGILLSQKCRSISFQSDNDKIVEAPIAPPLSYSSGGRLDLASESPMGIAIYAILRAIYFSPFFAPNLRRISIHFSNAVMRDLFSRNKFIGFPTQVTELEIDFTYDPRTPTEVLDAIADNEDAIGLVPGSMKNVRKLHAVGLTQAALDELLMACPRWEELEVE</sequence>
<protein>
    <submittedName>
        <fullName evidence="1">Uncharacterized protein</fullName>
    </submittedName>
</protein>
<name>A0A0D0CD71_9AGAR</name>
<dbReference type="EMBL" id="KN834775">
    <property type="protein sequence ID" value="KIK60454.1"/>
    <property type="molecule type" value="Genomic_DNA"/>
</dbReference>
<dbReference type="AlphaFoldDB" id="A0A0D0CD71"/>
<accession>A0A0D0CD71</accession>
<keyword evidence="2" id="KW-1185">Reference proteome</keyword>
<evidence type="ECO:0000313" key="1">
    <source>
        <dbReference type="EMBL" id="KIK60454.1"/>
    </source>
</evidence>